<dbReference type="PANTHER" id="PTHR11265:SF0">
    <property type="entry name" value="12S RRNA N4-METHYLCYTIDINE METHYLTRANSFERASE"/>
    <property type="match status" value="1"/>
</dbReference>
<evidence type="ECO:0000256" key="4">
    <source>
        <dbReference type="ARBA" id="ARBA00022691"/>
    </source>
</evidence>
<dbReference type="GO" id="GO:0070475">
    <property type="term" value="P:rRNA base methylation"/>
    <property type="evidence" value="ECO:0007669"/>
    <property type="project" value="TreeGrafter"/>
</dbReference>
<dbReference type="SUPFAM" id="SSF53335">
    <property type="entry name" value="S-adenosyl-L-methionine-dependent methyltransferases"/>
    <property type="match status" value="1"/>
</dbReference>
<organism evidence="6">
    <name type="scientific">Mesocestoides corti</name>
    <name type="common">Flatworm</name>
    <dbReference type="NCBI Taxonomy" id="53468"/>
    <lineage>
        <taxon>Eukaryota</taxon>
        <taxon>Metazoa</taxon>
        <taxon>Spiralia</taxon>
        <taxon>Lophotrochozoa</taxon>
        <taxon>Platyhelminthes</taxon>
        <taxon>Cestoda</taxon>
        <taxon>Eucestoda</taxon>
        <taxon>Cyclophyllidea</taxon>
        <taxon>Mesocestoididae</taxon>
        <taxon>Mesocestoides</taxon>
    </lineage>
</organism>
<evidence type="ECO:0000256" key="5">
    <source>
        <dbReference type="SAM" id="MobiDB-lite"/>
    </source>
</evidence>
<proteinExistence type="inferred from homology"/>
<keyword evidence="3" id="KW-0808">Transferase</keyword>
<sequence>MTQTLKGLLSRKQCHEYLVWTCVLQFSLAPRDEAAGCPSAADVLMGLSASQLNRVFKAYGEERFSGRIAKAVVECRNTLGPIRSTKQLADLVASVVSPLNQRQKRSIRSGNEEENDERTSSHVATRIFQALRIFVNDELNELCCGLEAAHRLLRGPSPDAPAGRAAVISFHSLEDRLIKRAFAMSGCNGYGLAQRLADSSLESGSFLSTDQTSTLWRQIAGPLRPSGEEVQQNRRSRSAKLRIGEKASTY</sequence>
<evidence type="ECO:0000256" key="3">
    <source>
        <dbReference type="ARBA" id="ARBA00022679"/>
    </source>
</evidence>
<dbReference type="Gene3D" id="3.40.50.150">
    <property type="entry name" value="Vaccinia Virus protein VP39"/>
    <property type="match status" value="1"/>
</dbReference>
<dbReference type="InterPro" id="IPR002903">
    <property type="entry name" value="RsmH"/>
</dbReference>
<dbReference type="InterPro" id="IPR023397">
    <property type="entry name" value="SAM-dep_MeTrfase_MraW_recog"/>
</dbReference>
<accession>A0A5K3FYQ3</accession>
<dbReference type="PANTHER" id="PTHR11265">
    <property type="entry name" value="S-ADENOSYL-METHYLTRANSFERASE MRAW"/>
    <property type="match status" value="1"/>
</dbReference>
<protein>
    <submittedName>
        <fullName evidence="6">16S rRNA (Cytosine(1402)-N(4))-methyltransferase</fullName>
    </submittedName>
</protein>
<dbReference type="InterPro" id="IPR029063">
    <property type="entry name" value="SAM-dependent_MTases_sf"/>
</dbReference>
<feature type="region of interest" description="Disordered" evidence="5">
    <location>
        <begin position="102"/>
        <end position="121"/>
    </location>
</feature>
<evidence type="ECO:0000256" key="1">
    <source>
        <dbReference type="ARBA" id="ARBA00010396"/>
    </source>
</evidence>
<dbReference type="WBParaSite" id="MCU_013342-RA">
    <property type="protein sequence ID" value="MCU_013342-RA"/>
    <property type="gene ID" value="MCU_013342"/>
</dbReference>
<dbReference type="Pfam" id="PF01795">
    <property type="entry name" value="Methyltransf_5"/>
    <property type="match status" value="1"/>
</dbReference>
<evidence type="ECO:0000313" key="6">
    <source>
        <dbReference type="WBParaSite" id="MCU_013342-RA"/>
    </source>
</evidence>
<keyword evidence="4" id="KW-0949">S-adenosyl-L-methionine</keyword>
<dbReference type="AlphaFoldDB" id="A0A5K3FYQ3"/>
<dbReference type="SUPFAM" id="SSF81799">
    <property type="entry name" value="Putative methyltransferase TM0872, insert domain"/>
    <property type="match status" value="1"/>
</dbReference>
<name>A0A5K3FYQ3_MESCO</name>
<dbReference type="GO" id="GO:0071424">
    <property type="term" value="F:rRNA (cytosine-N4-)-methyltransferase activity"/>
    <property type="evidence" value="ECO:0007669"/>
    <property type="project" value="TreeGrafter"/>
</dbReference>
<reference evidence="6" key="1">
    <citation type="submission" date="2019-11" db="UniProtKB">
        <authorList>
            <consortium name="WormBaseParasite"/>
        </authorList>
    </citation>
    <scope>IDENTIFICATION</scope>
</reference>
<evidence type="ECO:0000256" key="2">
    <source>
        <dbReference type="ARBA" id="ARBA00022603"/>
    </source>
</evidence>
<feature type="region of interest" description="Disordered" evidence="5">
    <location>
        <begin position="224"/>
        <end position="250"/>
    </location>
</feature>
<keyword evidence="2" id="KW-0489">Methyltransferase</keyword>
<comment type="similarity">
    <text evidence="1">Belongs to the methyltransferase superfamily. RsmH family.</text>
</comment>